<dbReference type="RefSeq" id="XP_036629875.1">
    <property type="nucleotide sequence ID" value="XM_036778447.1"/>
</dbReference>
<evidence type="ECO:0000313" key="2">
    <source>
        <dbReference type="EMBL" id="KAF7426571.1"/>
    </source>
</evidence>
<gene>
    <name evidence="2" type="ORF">PC9H_008940</name>
</gene>
<dbReference type="VEuPathDB" id="FungiDB:PC9H_008940"/>
<sequence>MPAETEFRAGCSNCYRGQRSTSITDTGTGGNEPSPASSGPPLTSLLSLSSSAFERSSLHYACGAGGGGHGSMGIDYSVGMEYVGGDMGEMGMGMGGIGADDVTTLSHPSSDEASSKSESSVQEYGQRPVEAHAEYDLGGMNGGMRTGRGWRLIC</sequence>
<reference evidence="2" key="1">
    <citation type="submission" date="2019-07" db="EMBL/GenBank/DDBJ databases">
        <authorList>
            <person name="Palmer J.M."/>
        </authorList>
    </citation>
    <scope>NUCLEOTIDE SEQUENCE</scope>
    <source>
        <strain evidence="2">PC9</strain>
    </source>
</reference>
<dbReference type="Proteomes" id="UP000623687">
    <property type="component" value="Unassembled WGS sequence"/>
</dbReference>
<dbReference type="EMBL" id="JACETU010000006">
    <property type="protein sequence ID" value="KAF7426571.1"/>
    <property type="molecule type" value="Genomic_DNA"/>
</dbReference>
<feature type="region of interest" description="Disordered" evidence="1">
    <location>
        <begin position="15"/>
        <end position="43"/>
    </location>
</feature>
<keyword evidence="3" id="KW-1185">Reference proteome</keyword>
<feature type="region of interest" description="Disordered" evidence="1">
    <location>
        <begin position="94"/>
        <end position="126"/>
    </location>
</feature>
<dbReference type="GeneID" id="59378758"/>
<organism evidence="2 3">
    <name type="scientific">Pleurotus ostreatus</name>
    <name type="common">Oyster mushroom</name>
    <name type="synonym">White-rot fungus</name>
    <dbReference type="NCBI Taxonomy" id="5322"/>
    <lineage>
        <taxon>Eukaryota</taxon>
        <taxon>Fungi</taxon>
        <taxon>Dikarya</taxon>
        <taxon>Basidiomycota</taxon>
        <taxon>Agaricomycotina</taxon>
        <taxon>Agaricomycetes</taxon>
        <taxon>Agaricomycetidae</taxon>
        <taxon>Agaricales</taxon>
        <taxon>Pleurotineae</taxon>
        <taxon>Pleurotaceae</taxon>
        <taxon>Pleurotus</taxon>
    </lineage>
</organism>
<proteinExistence type="predicted"/>
<accession>A0A8H7DTK5</accession>
<feature type="compositionally biased region" description="Low complexity" evidence="1">
    <location>
        <begin position="33"/>
        <end position="43"/>
    </location>
</feature>
<dbReference type="AlphaFoldDB" id="A0A8H7DTK5"/>
<comment type="caution">
    <text evidence="2">The sequence shown here is derived from an EMBL/GenBank/DDBJ whole genome shotgun (WGS) entry which is preliminary data.</text>
</comment>
<evidence type="ECO:0000313" key="3">
    <source>
        <dbReference type="Proteomes" id="UP000623687"/>
    </source>
</evidence>
<evidence type="ECO:0000256" key="1">
    <source>
        <dbReference type="SAM" id="MobiDB-lite"/>
    </source>
</evidence>
<name>A0A8H7DTK5_PLEOS</name>
<protein>
    <submittedName>
        <fullName evidence="2">Uncharacterized protein</fullName>
    </submittedName>
</protein>